<dbReference type="OrthoDB" id="218695at2"/>
<dbReference type="PROSITE" id="PS00678">
    <property type="entry name" value="WD_REPEATS_1"/>
    <property type="match status" value="3"/>
</dbReference>
<sequence>MPLPFGAQIVPALGGPDAFLEVVDTGLVDGRPVVISDGPDGLVRIWDLGSHRQIGPPLEGESRMTVRSLAFGHLDGRPVAVRGNGDLTIWELTGHGQTDRPAEPRTIRHNDRGSVYSAACGVLDGRSITVTGAHDTTVRVWDLGDGAQMGGPLIGHESAVRAVAVDVLARRTIAVSGSEDNTVRVWDLASGMQRGRALTGHTKPVRAVAVGMVDGRPVAVSGSDDKTVRLWDLPTCEQIGPTMTGHDGWIRTVALAAPDGVPIVISGSHDFTVRIWDARTGEQIGMPLRDGRTLGIGSVAYSLLGGRPRVIAADGHGFARVWDLDAHRAMGEGSPTRYAAELPGTWTDPDSGDVYDLTGPLVDDEDGDWKYVDFDGFEPLVTDTDDPRLAWSVVAAHHAFGFSEIVTPGPMEPAFTRITAEECPSCGSESDPGEEISIDTALTGFLDCLRHDPAMTDERYEDMEDAVQSLRGSVGWHLEDGSKSPATELPDHMWEFLRVWMPRNISSGDDEEDGEMAAIGEMVEHLAGWLRERGHLPAGAAEEMAGAGRKAARDLPAGTRAKRILSDLIVDSPFAFRNLDPEEVLEEWMGNMSIATTGNGALRFTEGYDDDPPQDMTLLVAADVAEQIGVGWTVWVRLVRTESDGWQFSQIGTVFT</sequence>
<dbReference type="InterPro" id="IPR020472">
    <property type="entry name" value="WD40_PAC1"/>
</dbReference>
<dbReference type="SMART" id="SM00320">
    <property type="entry name" value="WD40"/>
    <property type="match status" value="5"/>
</dbReference>
<dbReference type="RefSeq" id="WP_148356157.1">
    <property type="nucleotide sequence ID" value="NZ_JBHSBF010000032.1"/>
</dbReference>
<feature type="repeat" description="WD" evidence="3">
    <location>
        <begin position="243"/>
        <end position="286"/>
    </location>
</feature>
<comment type="caution">
    <text evidence="4">The sequence shown here is derived from an EMBL/GenBank/DDBJ whole genome shotgun (WGS) entry which is preliminary data.</text>
</comment>
<keyword evidence="2" id="KW-0677">Repeat</keyword>
<dbReference type="InterPro" id="IPR036322">
    <property type="entry name" value="WD40_repeat_dom_sf"/>
</dbReference>
<keyword evidence="5" id="KW-1185">Reference proteome</keyword>
<dbReference type="Gene3D" id="2.130.10.10">
    <property type="entry name" value="YVTN repeat-like/Quinoprotein amine dehydrogenase"/>
    <property type="match status" value="2"/>
</dbReference>
<dbReference type="EMBL" id="VSFF01000022">
    <property type="protein sequence ID" value="TYC07471.1"/>
    <property type="molecule type" value="Genomic_DNA"/>
</dbReference>
<evidence type="ECO:0000256" key="3">
    <source>
        <dbReference type="PROSITE-ProRule" id="PRU00221"/>
    </source>
</evidence>
<dbReference type="InterPro" id="IPR015943">
    <property type="entry name" value="WD40/YVTN_repeat-like_dom_sf"/>
</dbReference>
<dbReference type="PANTHER" id="PTHR19848:SF8">
    <property type="entry name" value="F-BOX AND WD REPEAT DOMAIN CONTAINING 7"/>
    <property type="match status" value="1"/>
</dbReference>
<evidence type="ECO:0000313" key="4">
    <source>
        <dbReference type="EMBL" id="TYC07471.1"/>
    </source>
</evidence>
<evidence type="ECO:0000256" key="1">
    <source>
        <dbReference type="ARBA" id="ARBA00022574"/>
    </source>
</evidence>
<dbReference type="Pfam" id="PF00400">
    <property type="entry name" value="WD40"/>
    <property type="match status" value="4"/>
</dbReference>
<feature type="repeat" description="WD" evidence="3">
    <location>
        <begin position="198"/>
        <end position="233"/>
    </location>
</feature>
<protein>
    <submittedName>
        <fullName evidence="4">Uncharacterized protein</fullName>
    </submittedName>
</protein>
<dbReference type="SUPFAM" id="SSF50978">
    <property type="entry name" value="WD40 repeat-like"/>
    <property type="match status" value="1"/>
</dbReference>
<dbReference type="PANTHER" id="PTHR19848">
    <property type="entry name" value="WD40 REPEAT PROTEIN"/>
    <property type="match status" value="1"/>
</dbReference>
<gene>
    <name evidence="4" type="ORF">FXF65_42470</name>
</gene>
<evidence type="ECO:0000313" key="5">
    <source>
        <dbReference type="Proteomes" id="UP000322634"/>
    </source>
</evidence>
<feature type="repeat" description="WD" evidence="3">
    <location>
        <begin position="130"/>
        <end position="143"/>
    </location>
</feature>
<dbReference type="PRINTS" id="PR00320">
    <property type="entry name" value="GPROTEINBRPT"/>
</dbReference>
<dbReference type="PROSITE" id="PS50082">
    <property type="entry name" value="WD_REPEATS_2"/>
    <property type="match status" value="4"/>
</dbReference>
<proteinExistence type="predicted"/>
<evidence type="ECO:0000256" key="2">
    <source>
        <dbReference type="ARBA" id="ARBA00022737"/>
    </source>
</evidence>
<dbReference type="InterPro" id="IPR001680">
    <property type="entry name" value="WD40_rpt"/>
</dbReference>
<dbReference type="InterPro" id="IPR019775">
    <property type="entry name" value="WD40_repeat_CS"/>
</dbReference>
<feature type="repeat" description="WD" evidence="3">
    <location>
        <begin position="153"/>
        <end position="196"/>
    </location>
</feature>
<keyword evidence="1 3" id="KW-0853">WD repeat</keyword>
<reference evidence="4 5" key="1">
    <citation type="submission" date="2019-08" db="EMBL/GenBank/DDBJ databases">
        <title>Actinomadura sp. nov. CYP1-5 isolated from mountain soil.</title>
        <authorList>
            <person name="Songsumanus A."/>
            <person name="Kuncharoen N."/>
            <person name="Kudo T."/>
            <person name="Yuki M."/>
            <person name="Igarashi Y."/>
            <person name="Tanasupawat S."/>
        </authorList>
    </citation>
    <scope>NUCLEOTIDE SEQUENCE [LARGE SCALE GENOMIC DNA]</scope>
    <source>
        <strain evidence="4 5">GKU157</strain>
    </source>
</reference>
<name>A0A5D0TMH7_9ACTN</name>
<dbReference type="Proteomes" id="UP000322634">
    <property type="component" value="Unassembled WGS sequence"/>
</dbReference>
<dbReference type="PROSITE" id="PS50294">
    <property type="entry name" value="WD_REPEATS_REGION"/>
    <property type="match status" value="3"/>
</dbReference>
<dbReference type="AlphaFoldDB" id="A0A5D0TMH7"/>
<accession>A0A5D0TMH7</accession>
<organism evidence="4 5">
    <name type="scientific">Actinomadura syzygii</name>
    <dbReference type="NCBI Taxonomy" id="1427538"/>
    <lineage>
        <taxon>Bacteria</taxon>
        <taxon>Bacillati</taxon>
        <taxon>Actinomycetota</taxon>
        <taxon>Actinomycetes</taxon>
        <taxon>Streptosporangiales</taxon>
        <taxon>Thermomonosporaceae</taxon>
        <taxon>Actinomadura</taxon>
    </lineage>
</organism>